<dbReference type="EMBL" id="BOPH01000072">
    <property type="protein sequence ID" value="GIJ70047.1"/>
    <property type="molecule type" value="Genomic_DNA"/>
</dbReference>
<evidence type="ECO:0000313" key="2">
    <source>
        <dbReference type="Proteomes" id="UP000635606"/>
    </source>
</evidence>
<name>A0A8J4EFG1_9ACTN</name>
<dbReference type="Proteomes" id="UP000635606">
    <property type="component" value="Unassembled WGS sequence"/>
</dbReference>
<organism evidence="1 2">
    <name type="scientific">Virgisporangium ochraceum</name>
    <dbReference type="NCBI Taxonomy" id="65505"/>
    <lineage>
        <taxon>Bacteria</taxon>
        <taxon>Bacillati</taxon>
        <taxon>Actinomycetota</taxon>
        <taxon>Actinomycetes</taxon>
        <taxon>Micromonosporales</taxon>
        <taxon>Micromonosporaceae</taxon>
        <taxon>Virgisporangium</taxon>
    </lineage>
</organism>
<accession>A0A8J4EFG1</accession>
<protein>
    <submittedName>
        <fullName evidence="1">Uncharacterized protein</fullName>
    </submittedName>
</protein>
<evidence type="ECO:0000313" key="1">
    <source>
        <dbReference type="EMBL" id="GIJ70047.1"/>
    </source>
</evidence>
<reference evidence="1" key="1">
    <citation type="submission" date="2021-01" db="EMBL/GenBank/DDBJ databases">
        <title>Whole genome shotgun sequence of Virgisporangium ochraceum NBRC 16418.</title>
        <authorList>
            <person name="Komaki H."/>
            <person name="Tamura T."/>
        </authorList>
    </citation>
    <scope>NUCLEOTIDE SEQUENCE</scope>
    <source>
        <strain evidence="1">NBRC 16418</strain>
    </source>
</reference>
<keyword evidence="2" id="KW-1185">Reference proteome</keyword>
<dbReference type="AlphaFoldDB" id="A0A8J4EFG1"/>
<gene>
    <name evidence="1" type="ORF">Voc01_049640</name>
</gene>
<sequence>MWYVQVTTDHIVPVLAHHCGRRTSTVVHAFVPGVGITYAPVDSPDTPLGWADLHRHGLDERTLHRLAFGNLHAMIDTASLHGSPPALMASFHGIESSLLLADVFWAELVPELPGTPVVAVPARDVLVITGSDSPAGLDKAHRCVERVMFANPHHSLVPDLLERRGDRWHVFDDVPAAVEEPVGTWDDGYGEAYERWSTPEDRTIVPRQQR</sequence>
<comment type="caution">
    <text evidence="1">The sequence shown here is derived from an EMBL/GenBank/DDBJ whole genome shotgun (WGS) entry which is preliminary data.</text>
</comment>
<proteinExistence type="predicted"/>